<protein>
    <submittedName>
        <fullName evidence="1">Uncharacterized protein</fullName>
    </submittedName>
</protein>
<dbReference type="RefSeq" id="WP_106646554.1">
    <property type="nucleotide sequence ID" value="NZ_BMGO01000001.1"/>
</dbReference>
<keyword evidence="2" id="KW-1185">Reference proteome</keyword>
<gene>
    <name evidence="1" type="ORF">CW740_05315</name>
</gene>
<reference evidence="1 2" key="1">
    <citation type="submission" date="2017-12" db="EMBL/GenBank/DDBJ databases">
        <title>Kangiella profundi FT102 completed genome.</title>
        <authorList>
            <person name="Xu J."/>
            <person name="Wang J."/>
            <person name="Lu Y."/>
        </authorList>
    </citation>
    <scope>NUCLEOTIDE SEQUENCE [LARGE SCALE GENOMIC DNA]</scope>
    <source>
        <strain evidence="1 2">FT102</strain>
    </source>
</reference>
<dbReference type="SUPFAM" id="SSF159888">
    <property type="entry name" value="YdhG-like"/>
    <property type="match status" value="1"/>
</dbReference>
<evidence type="ECO:0000313" key="2">
    <source>
        <dbReference type="Proteomes" id="UP000232693"/>
    </source>
</evidence>
<dbReference type="OrthoDB" id="5951444at2"/>
<organism evidence="1 2">
    <name type="scientific">Kangiella profundi</name>
    <dbReference type="NCBI Taxonomy" id="1561924"/>
    <lineage>
        <taxon>Bacteria</taxon>
        <taxon>Pseudomonadati</taxon>
        <taxon>Pseudomonadota</taxon>
        <taxon>Gammaproteobacteria</taxon>
        <taxon>Kangiellales</taxon>
        <taxon>Kangiellaceae</taxon>
        <taxon>Kangiella</taxon>
    </lineage>
</organism>
<dbReference type="InterPro" id="IPR014922">
    <property type="entry name" value="YdhG-like"/>
</dbReference>
<accession>A0A2K9AB96</accession>
<proteinExistence type="predicted"/>
<dbReference type="EMBL" id="CP025120">
    <property type="protein sequence ID" value="AUD78697.1"/>
    <property type="molecule type" value="Genomic_DNA"/>
</dbReference>
<dbReference type="Pfam" id="PF08818">
    <property type="entry name" value="DUF1801"/>
    <property type="match status" value="1"/>
</dbReference>
<name>A0A2K9AB96_9GAMM</name>
<dbReference type="AlphaFoldDB" id="A0A2K9AB96"/>
<dbReference type="Gene3D" id="3.90.1150.200">
    <property type="match status" value="1"/>
</dbReference>
<dbReference type="Proteomes" id="UP000232693">
    <property type="component" value="Chromosome"/>
</dbReference>
<evidence type="ECO:0000313" key="1">
    <source>
        <dbReference type="EMBL" id="AUD78697.1"/>
    </source>
</evidence>
<sequence length="142" mass="16095">MAKADNKTQPTKKDVATFLQQVEPAQKRQDCQAILEMMQQATKAAPKMWGDSMIGFGEYHYKYASGREGDWFLTGFAPRKQNISLYIMAGFKRYEELMGKLGKYKTGKSCLYINKLADVDEAVLKELIQLSASYIKENQSGC</sequence>
<dbReference type="KEGG" id="kpd:CW740_05315"/>